<accession>A0A409WSZ2</accession>
<feature type="transmembrane region" description="Helical" evidence="1">
    <location>
        <begin position="228"/>
        <end position="247"/>
    </location>
</feature>
<dbReference type="Pfam" id="PF14494">
    <property type="entry name" value="DUF4436"/>
    <property type="match status" value="1"/>
</dbReference>
<dbReference type="InParanoid" id="A0A409WSZ2"/>
<protein>
    <submittedName>
        <fullName evidence="2">Uncharacterized protein</fullName>
    </submittedName>
</protein>
<keyword evidence="1" id="KW-1133">Transmembrane helix</keyword>
<dbReference type="Proteomes" id="UP000284706">
    <property type="component" value="Unassembled WGS sequence"/>
</dbReference>
<sequence>MYHSQSQPRKLLWLSSAFILISITIFITAASYLVVKPLDFVAPAASPIEASIILTAELLSVDAVSRTLVMNWYPGLPFGCTSNALDFVADIYFNPDLLDASSPSFTSLPPIQPAYQFNATQFCGGTAPIDIPVFQTVTKLLGSNLKGQVSNKFATFQEYPFDIYEAHFLAYAINNNTGANILMNVTYSYGVAVNFEVVPSRAVILGRLDVAPYLQVVLQVRRASAAKAFVVLVGVSNWLVAAAFLVISASAMVYPSPQYYAEMFVLPIGVLFAFTSIRANLPGAPEGFGARIDLYTILPVLVIITLCGFFLLLAILIQRLREMKPAKEGHTEGTQEISVESSKTPIKSSITSTVNDQYCRAAEAHKTASAEARSISMNHFNATASEMSFDDRHTDEGIGYLPW</sequence>
<evidence type="ECO:0000313" key="3">
    <source>
        <dbReference type="Proteomes" id="UP000284706"/>
    </source>
</evidence>
<feature type="transmembrane region" description="Helical" evidence="1">
    <location>
        <begin position="297"/>
        <end position="317"/>
    </location>
</feature>
<evidence type="ECO:0000313" key="2">
    <source>
        <dbReference type="EMBL" id="PPQ81612.1"/>
    </source>
</evidence>
<name>A0A409WSZ2_9AGAR</name>
<comment type="caution">
    <text evidence="2">The sequence shown here is derived from an EMBL/GenBank/DDBJ whole genome shotgun (WGS) entry which is preliminary data.</text>
</comment>
<dbReference type="OrthoDB" id="2923771at2759"/>
<dbReference type="AlphaFoldDB" id="A0A409WSZ2"/>
<evidence type="ECO:0000256" key="1">
    <source>
        <dbReference type="SAM" id="Phobius"/>
    </source>
</evidence>
<dbReference type="STRING" id="231916.A0A409WSZ2"/>
<keyword evidence="1" id="KW-0812">Transmembrane</keyword>
<keyword evidence="1" id="KW-0472">Membrane</keyword>
<keyword evidence="3" id="KW-1185">Reference proteome</keyword>
<organism evidence="2 3">
    <name type="scientific">Gymnopilus dilepis</name>
    <dbReference type="NCBI Taxonomy" id="231916"/>
    <lineage>
        <taxon>Eukaryota</taxon>
        <taxon>Fungi</taxon>
        <taxon>Dikarya</taxon>
        <taxon>Basidiomycota</taxon>
        <taxon>Agaricomycotina</taxon>
        <taxon>Agaricomycetes</taxon>
        <taxon>Agaricomycetidae</taxon>
        <taxon>Agaricales</taxon>
        <taxon>Agaricineae</taxon>
        <taxon>Hymenogastraceae</taxon>
        <taxon>Gymnopilus</taxon>
    </lineage>
</organism>
<proteinExistence type="predicted"/>
<gene>
    <name evidence="2" type="ORF">CVT26_002979</name>
</gene>
<dbReference type="InterPro" id="IPR027948">
    <property type="entry name" value="DUF4436"/>
</dbReference>
<reference evidence="2 3" key="1">
    <citation type="journal article" date="2018" name="Evol. Lett.">
        <title>Horizontal gene cluster transfer increased hallucinogenic mushroom diversity.</title>
        <authorList>
            <person name="Reynolds H.T."/>
            <person name="Vijayakumar V."/>
            <person name="Gluck-Thaler E."/>
            <person name="Korotkin H.B."/>
            <person name="Matheny P.B."/>
            <person name="Slot J.C."/>
        </authorList>
    </citation>
    <scope>NUCLEOTIDE SEQUENCE [LARGE SCALE GENOMIC DNA]</scope>
    <source>
        <strain evidence="2 3">SRW20</strain>
    </source>
</reference>
<feature type="transmembrane region" description="Helical" evidence="1">
    <location>
        <begin position="259"/>
        <end position="277"/>
    </location>
</feature>
<feature type="transmembrane region" description="Helical" evidence="1">
    <location>
        <begin position="12"/>
        <end position="35"/>
    </location>
</feature>
<dbReference type="EMBL" id="NHYE01004848">
    <property type="protein sequence ID" value="PPQ81612.1"/>
    <property type="molecule type" value="Genomic_DNA"/>
</dbReference>